<keyword evidence="2" id="KW-0406">Ion transport</keyword>
<keyword evidence="2" id="KW-0813">Transport</keyword>
<dbReference type="SUPFAM" id="SSF51735">
    <property type="entry name" value="NAD(P)-binding Rossmann-fold domains"/>
    <property type="match status" value="1"/>
</dbReference>
<dbReference type="Gene3D" id="3.30.70.1450">
    <property type="entry name" value="Regulator of K+ conductance, C-terminal domain"/>
    <property type="match status" value="1"/>
</dbReference>
<dbReference type="AlphaFoldDB" id="A0A3E3EG99"/>
<keyword evidence="3" id="KW-0630">Potassium</keyword>
<dbReference type="InterPro" id="IPR003148">
    <property type="entry name" value="RCK_N"/>
</dbReference>
<evidence type="ECO:0000256" key="4">
    <source>
        <dbReference type="ARBA" id="ARBA00023027"/>
    </source>
</evidence>
<reference evidence="8 9" key="1">
    <citation type="submission" date="2018-08" db="EMBL/GenBank/DDBJ databases">
        <title>A genome reference for cultivated species of the human gut microbiota.</title>
        <authorList>
            <person name="Zou Y."/>
            <person name="Xue W."/>
            <person name="Luo G."/>
        </authorList>
    </citation>
    <scope>NUCLEOTIDE SEQUENCE [LARGE SCALE GENOMIC DNA]</scope>
    <source>
        <strain evidence="8 9">OM06-4</strain>
    </source>
</reference>
<dbReference type="Proteomes" id="UP000261032">
    <property type="component" value="Unassembled WGS sequence"/>
</dbReference>
<dbReference type="PANTHER" id="PTHR43833">
    <property type="entry name" value="POTASSIUM CHANNEL PROTEIN 2-RELATED-RELATED"/>
    <property type="match status" value="1"/>
</dbReference>
<dbReference type="Proteomes" id="UP001211987">
    <property type="component" value="Unassembled WGS sequence"/>
</dbReference>
<sequence length="215" mass="24058">MKIIIVGCGKFGTRLANYLNNQNHDVTIIDNREEAFNNLGGNFTGRTVLGMGYDKDVLESAGIKVADALISCSSSDAINAVVSNIAHNIYHVNNVIARMYDKSKARIFRSMGIHTISITDLGVERILDYFDSNRLQVVKKIGEDSEIKIIKIKASLSLIGKTVDEISLHGEFEVVAIERHDITMMPLKDTKIKDNDTIYFSVLEESLLKFKEILY</sequence>
<dbReference type="PROSITE" id="PS51202">
    <property type="entry name" value="RCK_C"/>
    <property type="match status" value="1"/>
</dbReference>
<dbReference type="EMBL" id="QUSL01000003">
    <property type="protein sequence ID" value="RGD86779.1"/>
    <property type="molecule type" value="Genomic_DNA"/>
</dbReference>
<dbReference type="GO" id="GO:0005886">
    <property type="term" value="C:plasma membrane"/>
    <property type="evidence" value="ECO:0007669"/>
    <property type="project" value="InterPro"/>
</dbReference>
<proteinExistence type="predicted"/>
<accession>A0A3E3EG99</accession>
<dbReference type="SUPFAM" id="SSF116726">
    <property type="entry name" value="TrkA C-terminal domain-like"/>
    <property type="match status" value="1"/>
</dbReference>
<evidence type="ECO:0000259" key="6">
    <source>
        <dbReference type="PROSITE" id="PS51202"/>
    </source>
</evidence>
<evidence type="ECO:0000313" key="7">
    <source>
        <dbReference type="EMBL" id="MDB7082419.1"/>
    </source>
</evidence>
<dbReference type="EMBL" id="JAQLKE010000002">
    <property type="protein sequence ID" value="MDB7082419.1"/>
    <property type="molecule type" value="Genomic_DNA"/>
</dbReference>
<dbReference type="InterPro" id="IPR006036">
    <property type="entry name" value="K_uptake_TrkA"/>
</dbReference>
<dbReference type="Pfam" id="PF02080">
    <property type="entry name" value="TrkA_C"/>
    <property type="match status" value="1"/>
</dbReference>
<dbReference type="InterPro" id="IPR006037">
    <property type="entry name" value="RCK_C"/>
</dbReference>
<evidence type="ECO:0000256" key="2">
    <source>
        <dbReference type="ARBA" id="ARBA00022538"/>
    </source>
</evidence>
<dbReference type="InterPro" id="IPR036721">
    <property type="entry name" value="RCK_C_sf"/>
</dbReference>
<feature type="domain" description="RCK N-terminal" evidence="5">
    <location>
        <begin position="1"/>
        <end position="118"/>
    </location>
</feature>
<dbReference type="RefSeq" id="WP_003535143.1">
    <property type="nucleotide sequence ID" value="NZ_AP031443.1"/>
</dbReference>
<evidence type="ECO:0000259" key="5">
    <source>
        <dbReference type="PROSITE" id="PS51201"/>
    </source>
</evidence>
<evidence type="ECO:0000256" key="3">
    <source>
        <dbReference type="ARBA" id="ARBA00022958"/>
    </source>
</evidence>
<dbReference type="Pfam" id="PF02254">
    <property type="entry name" value="TrkA_N"/>
    <property type="match status" value="1"/>
</dbReference>
<name>A0A3E3EG99_9FIRM</name>
<keyword evidence="4" id="KW-0520">NAD</keyword>
<dbReference type="Gene3D" id="3.40.50.720">
    <property type="entry name" value="NAD(P)-binding Rossmann-like Domain"/>
    <property type="match status" value="1"/>
</dbReference>
<evidence type="ECO:0000313" key="9">
    <source>
        <dbReference type="Proteomes" id="UP000261032"/>
    </source>
</evidence>
<reference evidence="7" key="2">
    <citation type="submission" date="2023-01" db="EMBL/GenBank/DDBJ databases">
        <title>Human gut microbiome strain richness.</title>
        <authorList>
            <person name="Chen-Liaw A."/>
        </authorList>
    </citation>
    <scope>NUCLEOTIDE SEQUENCE</scope>
    <source>
        <strain evidence="7">1001217st2_G6_1001217B_191108</strain>
    </source>
</reference>
<dbReference type="GeneID" id="64197215"/>
<keyword evidence="2" id="KW-0633">Potassium transport</keyword>
<dbReference type="InterPro" id="IPR036291">
    <property type="entry name" value="NAD(P)-bd_dom_sf"/>
</dbReference>
<dbReference type="PROSITE" id="PS51201">
    <property type="entry name" value="RCK_N"/>
    <property type="match status" value="1"/>
</dbReference>
<gene>
    <name evidence="8" type="ORF">DXB93_02870</name>
    <name evidence="7" type="ORF">PM738_01275</name>
</gene>
<evidence type="ECO:0000313" key="8">
    <source>
        <dbReference type="EMBL" id="RGD86779.1"/>
    </source>
</evidence>
<feature type="domain" description="RCK C-terminal" evidence="6">
    <location>
        <begin position="135"/>
        <end position="215"/>
    </location>
</feature>
<comment type="caution">
    <text evidence="8">The sequence shown here is derived from an EMBL/GenBank/DDBJ whole genome shotgun (WGS) entry which is preliminary data.</text>
</comment>
<organism evidence="8 9">
    <name type="scientific">Thomasclavelia ramosa</name>
    <dbReference type="NCBI Taxonomy" id="1547"/>
    <lineage>
        <taxon>Bacteria</taxon>
        <taxon>Bacillati</taxon>
        <taxon>Bacillota</taxon>
        <taxon>Erysipelotrichia</taxon>
        <taxon>Erysipelotrichales</taxon>
        <taxon>Coprobacillaceae</taxon>
        <taxon>Thomasclavelia</taxon>
    </lineage>
</organism>
<evidence type="ECO:0000256" key="1">
    <source>
        <dbReference type="ARBA" id="ARBA00017378"/>
    </source>
</evidence>
<dbReference type="GO" id="GO:0015079">
    <property type="term" value="F:potassium ion transmembrane transporter activity"/>
    <property type="evidence" value="ECO:0007669"/>
    <property type="project" value="InterPro"/>
</dbReference>
<dbReference type="PRINTS" id="PR00335">
    <property type="entry name" value="KUPTAKETRKA"/>
</dbReference>
<dbReference type="InterPro" id="IPR050721">
    <property type="entry name" value="Trk_Ktr_HKT_K-transport"/>
</dbReference>
<protein>
    <recommendedName>
        <fullName evidence="1">Trk system potassium uptake protein TrkA</fullName>
    </recommendedName>
</protein>